<name>A0ABS8YFI6_9BACL</name>
<dbReference type="Proteomes" id="UP001199916">
    <property type="component" value="Unassembled WGS sequence"/>
</dbReference>
<feature type="transmembrane region" description="Helical" evidence="1">
    <location>
        <begin position="260"/>
        <end position="277"/>
    </location>
</feature>
<keyword evidence="1" id="KW-1133">Transmembrane helix</keyword>
<dbReference type="EMBL" id="JAJNBZ010000010">
    <property type="protein sequence ID" value="MCE5170446.1"/>
    <property type="molecule type" value="Genomic_DNA"/>
</dbReference>
<feature type="transmembrane region" description="Helical" evidence="1">
    <location>
        <begin position="97"/>
        <end position="118"/>
    </location>
</feature>
<feature type="transmembrane region" description="Helical" evidence="1">
    <location>
        <begin position="341"/>
        <end position="360"/>
    </location>
</feature>
<feature type="transmembrane region" description="Helical" evidence="1">
    <location>
        <begin position="55"/>
        <end position="76"/>
    </location>
</feature>
<keyword evidence="3" id="KW-1185">Reference proteome</keyword>
<accession>A0ABS8YFI6</accession>
<feature type="transmembrane region" description="Helical" evidence="1">
    <location>
        <begin position="237"/>
        <end position="254"/>
    </location>
</feature>
<feature type="transmembrane region" description="Helical" evidence="1">
    <location>
        <begin position="308"/>
        <end position="329"/>
    </location>
</feature>
<evidence type="ECO:0000313" key="3">
    <source>
        <dbReference type="Proteomes" id="UP001199916"/>
    </source>
</evidence>
<feature type="transmembrane region" description="Helical" evidence="1">
    <location>
        <begin position="152"/>
        <end position="169"/>
    </location>
</feature>
<feature type="transmembrane region" description="Helical" evidence="1">
    <location>
        <begin position="367"/>
        <end position="385"/>
    </location>
</feature>
<evidence type="ECO:0000256" key="1">
    <source>
        <dbReference type="SAM" id="Phobius"/>
    </source>
</evidence>
<dbReference type="RefSeq" id="WP_233697185.1">
    <property type="nucleotide sequence ID" value="NZ_JAJNBZ010000010.1"/>
</dbReference>
<keyword evidence="1" id="KW-0812">Transmembrane</keyword>
<comment type="caution">
    <text evidence="2">The sequence shown here is derived from an EMBL/GenBank/DDBJ whole genome shotgun (WGS) entry which is preliminary data.</text>
</comment>
<sequence>MTSFQLYRQVYVCRLKNVSRRDVLLFSLILFLLPKGADQLTALLYSNYIEFVDMLLGYWLIGFFSGLSLFASSYKVEEVRFLWSLGQKHTFLTTYAFLKKMPFLLLLVWITVGQLLWNPAQIDVWQWLVMMVAGFSYAELVGYSYLLKRIRYLLISTLMLAINLWAVFAQFNPTGRITCLLLLTVIILALTFWVAQQAWPKVLSFHFFVTDHHQTRWLSKHPLLKKELLFIIRFRDVFPFVVCVFALELLNYYIVAETPVFLPISSALLIWFVNDIWTVRSFAYEGRGLSLYTVTFYAWRKMLSAKWFVCWGLGTSIAAINQLVWGLVLEELAWDKWLEQLVQSAFLSATMVSFGLLAGYRFTVRERIPFFSNLIIALGMIFLVYLHQTQFVLFVIATVIIHMRFVRFYRRVPNDI</sequence>
<keyword evidence="1" id="KW-0472">Membrane</keyword>
<evidence type="ECO:0008006" key="4">
    <source>
        <dbReference type="Google" id="ProtNLM"/>
    </source>
</evidence>
<gene>
    <name evidence="2" type="ORF">LQV63_14110</name>
</gene>
<evidence type="ECO:0000313" key="2">
    <source>
        <dbReference type="EMBL" id="MCE5170446.1"/>
    </source>
</evidence>
<feature type="transmembrane region" description="Helical" evidence="1">
    <location>
        <begin position="391"/>
        <end position="409"/>
    </location>
</feature>
<protein>
    <recommendedName>
        <fullName evidence="4">ABC transporter permease</fullName>
    </recommendedName>
</protein>
<reference evidence="2 3" key="1">
    <citation type="submission" date="2021-11" db="EMBL/GenBank/DDBJ databases">
        <title>Draft genome sequence of Paenibacillus profundus YoMME, a new Gram-positive bacteria with exoelectrogenic properties.</title>
        <authorList>
            <person name="Hubenova Y."/>
            <person name="Hubenova E."/>
            <person name="Manasiev Y."/>
            <person name="Peykov S."/>
            <person name="Mitov M."/>
        </authorList>
    </citation>
    <scope>NUCLEOTIDE SEQUENCE [LARGE SCALE GENOMIC DNA]</scope>
    <source>
        <strain evidence="2 3">YoMME</strain>
    </source>
</reference>
<feature type="transmembrane region" description="Helical" evidence="1">
    <location>
        <begin position="124"/>
        <end position="145"/>
    </location>
</feature>
<organism evidence="2 3">
    <name type="scientific">Paenibacillus profundus</name>
    <dbReference type="NCBI Taxonomy" id="1173085"/>
    <lineage>
        <taxon>Bacteria</taxon>
        <taxon>Bacillati</taxon>
        <taxon>Bacillota</taxon>
        <taxon>Bacilli</taxon>
        <taxon>Bacillales</taxon>
        <taxon>Paenibacillaceae</taxon>
        <taxon>Paenibacillus</taxon>
    </lineage>
</organism>
<feature type="transmembrane region" description="Helical" evidence="1">
    <location>
        <begin position="175"/>
        <end position="195"/>
    </location>
</feature>
<proteinExistence type="predicted"/>